<evidence type="ECO:0000313" key="2">
    <source>
        <dbReference type="Proteomes" id="UP000312512"/>
    </source>
</evidence>
<protein>
    <submittedName>
        <fullName evidence="1">Uncharacterized protein</fullName>
    </submittedName>
</protein>
<keyword evidence="2" id="KW-1185">Reference proteome</keyword>
<organism evidence="1 2">
    <name type="scientific">Nonomuraea phyllanthi</name>
    <dbReference type="NCBI Taxonomy" id="2219224"/>
    <lineage>
        <taxon>Bacteria</taxon>
        <taxon>Bacillati</taxon>
        <taxon>Actinomycetota</taxon>
        <taxon>Actinomycetes</taxon>
        <taxon>Streptosporangiales</taxon>
        <taxon>Streptosporangiaceae</taxon>
        <taxon>Nonomuraea</taxon>
    </lineage>
</organism>
<gene>
    <name evidence="1" type="ORF">FH608_029540</name>
</gene>
<dbReference type="Proteomes" id="UP000312512">
    <property type="component" value="Unassembled WGS sequence"/>
</dbReference>
<name>A0A5C4W1P1_9ACTN</name>
<reference evidence="1 2" key="1">
    <citation type="submission" date="2019-10" db="EMBL/GenBank/DDBJ databases">
        <title>Nonomuraea sp. nov., isolated from Phyllanthus amarus.</title>
        <authorList>
            <person name="Klykleung N."/>
            <person name="Tanasupawat S."/>
        </authorList>
    </citation>
    <scope>NUCLEOTIDE SEQUENCE [LARGE SCALE GENOMIC DNA]</scope>
    <source>
        <strain evidence="1 2">PA1-10</strain>
    </source>
</reference>
<proteinExistence type="predicted"/>
<accession>A0A5P9Z636</accession>
<sequence>MFSRSKRIFGIAVLSLAAATVVAVPAHADSGPTSSTWSQFQILRQLRSPLCLPTGGLGLGLPLVDKLLPELTSCR</sequence>
<dbReference type="EMBL" id="VDLX02000012">
    <property type="protein sequence ID" value="KAB8191410.1"/>
    <property type="molecule type" value="Genomic_DNA"/>
</dbReference>
<dbReference type="RefSeq" id="WP_139633911.1">
    <property type="nucleotide sequence ID" value="NZ_CP045572.1"/>
</dbReference>
<accession>A0A5C4W1P1</accession>
<evidence type="ECO:0000313" key="1">
    <source>
        <dbReference type="EMBL" id="KAB8191410.1"/>
    </source>
</evidence>
<comment type="caution">
    <text evidence="1">The sequence shown here is derived from an EMBL/GenBank/DDBJ whole genome shotgun (WGS) entry which is preliminary data.</text>
</comment>
<dbReference type="AlphaFoldDB" id="A0A5C4W1P1"/>